<dbReference type="FunFam" id="2.10.25.10:FF:000005">
    <property type="entry name" value="Fibrillin 2"/>
    <property type="match status" value="1"/>
</dbReference>
<comment type="caution">
    <text evidence="9">The sequence shown here is derived from an EMBL/GenBank/DDBJ whole genome shotgun (WGS) entry which is preliminary data.</text>
</comment>
<keyword evidence="5" id="KW-0325">Glycoprotein</keyword>
<dbReference type="InterPro" id="IPR000152">
    <property type="entry name" value="EGF-type_Asp/Asn_hydroxyl_site"/>
</dbReference>
<evidence type="ECO:0000256" key="2">
    <source>
        <dbReference type="ARBA" id="ARBA00022729"/>
    </source>
</evidence>
<dbReference type="PANTHER" id="PTHR24034:SF207">
    <property type="entry name" value="CD248 MOLECULE"/>
    <property type="match status" value="1"/>
</dbReference>
<dbReference type="OrthoDB" id="4405280at2759"/>
<dbReference type="EMBL" id="CAJNOI010000391">
    <property type="protein sequence ID" value="CAF1265598.1"/>
    <property type="molecule type" value="Genomic_DNA"/>
</dbReference>
<dbReference type="InterPro" id="IPR050751">
    <property type="entry name" value="ECM_structural_protein"/>
</dbReference>
<dbReference type="InterPro" id="IPR018097">
    <property type="entry name" value="EGF_Ca-bd_CS"/>
</dbReference>
<dbReference type="Proteomes" id="UP000663877">
    <property type="component" value="Unassembled WGS sequence"/>
</dbReference>
<evidence type="ECO:0000256" key="3">
    <source>
        <dbReference type="ARBA" id="ARBA00022737"/>
    </source>
</evidence>
<dbReference type="PROSITE" id="PS50026">
    <property type="entry name" value="EGF_3"/>
    <property type="match status" value="1"/>
</dbReference>
<evidence type="ECO:0000256" key="1">
    <source>
        <dbReference type="ARBA" id="ARBA00022536"/>
    </source>
</evidence>
<evidence type="ECO:0000313" key="8">
    <source>
        <dbReference type="EMBL" id="CAF1225357.1"/>
    </source>
</evidence>
<dbReference type="Proteomes" id="UP000663832">
    <property type="component" value="Unassembled WGS sequence"/>
</dbReference>
<dbReference type="GO" id="GO:0005509">
    <property type="term" value="F:calcium ion binding"/>
    <property type="evidence" value="ECO:0007669"/>
    <property type="project" value="InterPro"/>
</dbReference>
<accession>A0A815B5F0</accession>
<keyword evidence="3" id="KW-0677">Repeat</keyword>
<keyword evidence="4" id="KW-1015">Disulfide bond</keyword>
<evidence type="ECO:0000313" key="12">
    <source>
        <dbReference type="Proteomes" id="UP000663832"/>
    </source>
</evidence>
<evidence type="ECO:0000259" key="7">
    <source>
        <dbReference type="PROSITE" id="PS50026"/>
    </source>
</evidence>
<dbReference type="Pfam" id="PF07645">
    <property type="entry name" value="EGF_CA"/>
    <property type="match status" value="2"/>
</dbReference>
<evidence type="ECO:0000313" key="9">
    <source>
        <dbReference type="EMBL" id="CAF1265598.1"/>
    </source>
</evidence>
<sequence length="323" mass="37944">MLSGQFYTFSTGTLIGKEKLAFNYTQTIQCTPKKLYPITIPPPVHYLKQLYTSPIYDKNEEQLELFTGTISELKESTICPNGFERNGSFCQECENCRPNTCEIGYRRNYRSGLCEDIDECIENANICQYMCENQLGSYRCFCPIGFKINNSSQCQDVNECRQFQIDCGQDRTCFNTQGAYECIDIPCPVGYIRQNESDCLLKCYQRSPTCSPRRAIYIYYRFFALPRLTASNQILYHLPMTHQNKSSIKIIDKNNFNISFPFILDGFNLKTNRTLIESNEYEFEIHLYNNEFNGKYLSHYRHHRRRRLHTIFVIQINVSPFHF</sequence>
<dbReference type="Gene3D" id="2.10.25.10">
    <property type="entry name" value="Laminin"/>
    <property type="match status" value="2"/>
</dbReference>
<evidence type="ECO:0000256" key="5">
    <source>
        <dbReference type="ARBA" id="ARBA00023180"/>
    </source>
</evidence>
<dbReference type="AlphaFoldDB" id="A0A815B5F0"/>
<dbReference type="EMBL" id="CAJNOM010000739">
    <property type="protein sequence ID" value="CAF1553707.1"/>
    <property type="molecule type" value="Genomic_DNA"/>
</dbReference>
<proteinExistence type="predicted"/>
<dbReference type="SMART" id="SM00179">
    <property type="entry name" value="EGF_CA"/>
    <property type="match status" value="2"/>
</dbReference>
<evidence type="ECO:0000313" key="10">
    <source>
        <dbReference type="EMBL" id="CAF1516106.1"/>
    </source>
</evidence>
<dbReference type="InterPro" id="IPR001881">
    <property type="entry name" value="EGF-like_Ca-bd_dom"/>
</dbReference>
<name>A0A815B5F0_9BILA</name>
<dbReference type="InterPro" id="IPR000742">
    <property type="entry name" value="EGF"/>
</dbReference>
<keyword evidence="2" id="KW-0732">Signal</keyword>
<keyword evidence="12" id="KW-1185">Reference proteome</keyword>
<dbReference type="CDD" id="cd00054">
    <property type="entry name" value="EGF_CA"/>
    <property type="match status" value="2"/>
</dbReference>
<dbReference type="EMBL" id="CAJNOM010000596">
    <property type="protein sequence ID" value="CAF1516106.1"/>
    <property type="molecule type" value="Genomic_DNA"/>
</dbReference>
<evidence type="ECO:0000313" key="13">
    <source>
        <dbReference type="Proteomes" id="UP000663877"/>
    </source>
</evidence>
<dbReference type="SUPFAM" id="SSF57196">
    <property type="entry name" value="EGF/Laminin"/>
    <property type="match status" value="1"/>
</dbReference>
<dbReference type="PROSITE" id="PS00010">
    <property type="entry name" value="ASX_HYDROXYL"/>
    <property type="match status" value="1"/>
</dbReference>
<evidence type="ECO:0000313" key="11">
    <source>
        <dbReference type="EMBL" id="CAF1553707.1"/>
    </source>
</evidence>
<gene>
    <name evidence="8" type="ORF">BJG266_LOCUS28213</name>
    <name evidence="9" type="ORF">BJG266_LOCUS30368</name>
    <name evidence="10" type="ORF">QVE165_LOCUS44459</name>
    <name evidence="11" type="ORF">QVE165_LOCUS47300</name>
</gene>
<protein>
    <recommendedName>
        <fullName evidence="7">EGF-like domain-containing protein</fullName>
    </recommendedName>
</protein>
<dbReference type="PANTHER" id="PTHR24034">
    <property type="entry name" value="EGF-LIKE DOMAIN-CONTAINING PROTEIN"/>
    <property type="match status" value="1"/>
</dbReference>
<dbReference type="InterPro" id="IPR049883">
    <property type="entry name" value="NOTCH1_EGF-like"/>
</dbReference>
<dbReference type="EMBL" id="CAJNOI010000282">
    <property type="protein sequence ID" value="CAF1225357.1"/>
    <property type="molecule type" value="Genomic_DNA"/>
</dbReference>
<reference evidence="9" key="1">
    <citation type="submission" date="2021-02" db="EMBL/GenBank/DDBJ databases">
        <authorList>
            <person name="Nowell W R."/>
        </authorList>
    </citation>
    <scope>NUCLEOTIDE SEQUENCE</scope>
</reference>
<comment type="caution">
    <text evidence="6">Lacks conserved residue(s) required for the propagation of feature annotation.</text>
</comment>
<evidence type="ECO:0000256" key="4">
    <source>
        <dbReference type="ARBA" id="ARBA00023157"/>
    </source>
</evidence>
<evidence type="ECO:0000256" key="6">
    <source>
        <dbReference type="PROSITE-ProRule" id="PRU00076"/>
    </source>
</evidence>
<dbReference type="SMART" id="SM00181">
    <property type="entry name" value="EGF"/>
    <property type="match status" value="2"/>
</dbReference>
<dbReference type="PROSITE" id="PS01187">
    <property type="entry name" value="EGF_CA"/>
    <property type="match status" value="1"/>
</dbReference>
<dbReference type="PROSITE" id="PS01186">
    <property type="entry name" value="EGF_2"/>
    <property type="match status" value="1"/>
</dbReference>
<feature type="domain" description="EGF-like" evidence="7">
    <location>
        <begin position="116"/>
        <end position="155"/>
    </location>
</feature>
<keyword evidence="1 6" id="KW-0245">EGF-like domain</keyword>
<organism evidence="9 13">
    <name type="scientific">Adineta steineri</name>
    <dbReference type="NCBI Taxonomy" id="433720"/>
    <lineage>
        <taxon>Eukaryota</taxon>
        <taxon>Metazoa</taxon>
        <taxon>Spiralia</taxon>
        <taxon>Gnathifera</taxon>
        <taxon>Rotifera</taxon>
        <taxon>Eurotatoria</taxon>
        <taxon>Bdelloidea</taxon>
        <taxon>Adinetida</taxon>
        <taxon>Adinetidae</taxon>
        <taxon>Adineta</taxon>
    </lineage>
</organism>